<keyword evidence="2" id="KW-0812">Transmembrane</keyword>
<evidence type="ECO:0000256" key="2">
    <source>
        <dbReference type="SAM" id="Phobius"/>
    </source>
</evidence>
<reference evidence="4" key="1">
    <citation type="journal article" date="2019" name="Int. J. Syst. Evol. Microbiol.">
        <title>The Global Catalogue of Microorganisms (GCM) 10K type strain sequencing project: providing services to taxonomists for standard genome sequencing and annotation.</title>
        <authorList>
            <consortium name="The Broad Institute Genomics Platform"/>
            <consortium name="The Broad Institute Genome Sequencing Center for Infectious Disease"/>
            <person name="Wu L."/>
            <person name="Ma J."/>
        </authorList>
    </citation>
    <scope>NUCLEOTIDE SEQUENCE [LARGE SCALE GENOMIC DNA]</scope>
    <source>
        <strain evidence="4">JCM 18459</strain>
    </source>
</reference>
<sequence>MSEKPVRPSQTSLSGWLVVLGSVFVVLGAFERVATLGSIESQQAAADALDRAPSTGFDLSVDDVQLALHVMAVVAGGLATLTGAAGWLVLRRSREARVVLSVAAPLLVLAGLGVSPFAAMLVAAATVMLWVQPSRAWLAGQPVPVPAGAGDGRAERQVERPAETPAERPAEPVQTPGPPHPPAPGPSGTMSAMTYNPGSESYPPPPQYGGGNPYGGSGAPTKRPGTVTAAAIITMVFGALTTLGCGILGLTLLLADKSDVINDLQDRLGDQSTFDDYSFEDWENVLSAAGIIFLVLAVWALISIALAVGAMRGSNGARIMLIISAGVSIVVSLVGTLIFLFPGLNLIAAIAVIVLLFTGGAGDWYRAKKNARA</sequence>
<feature type="compositionally biased region" description="Basic and acidic residues" evidence="1">
    <location>
        <begin position="152"/>
        <end position="170"/>
    </location>
</feature>
<feature type="transmembrane region" description="Helical" evidence="2">
    <location>
        <begin position="229"/>
        <end position="255"/>
    </location>
</feature>
<protein>
    <recommendedName>
        <fullName evidence="5">DUF4064 domain-containing protein</fullName>
    </recommendedName>
</protein>
<feature type="transmembrane region" description="Helical" evidence="2">
    <location>
        <begin position="285"/>
        <end position="307"/>
    </location>
</feature>
<proteinExistence type="predicted"/>
<feature type="transmembrane region" description="Helical" evidence="2">
    <location>
        <begin position="66"/>
        <end position="90"/>
    </location>
</feature>
<accession>A0ABP9Q2J7</accession>
<keyword evidence="4" id="KW-1185">Reference proteome</keyword>
<feature type="transmembrane region" description="Helical" evidence="2">
    <location>
        <begin position="12"/>
        <end position="30"/>
    </location>
</feature>
<evidence type="ECO:0000313" key="4">
    <source>
        <dbReference type="Proteomes" id="UP001500221"/>
    </source>
</evidence>
<evidence type="ECO:0000313" key="3">
    <source>
        <dbReference type="EMBL" id="GAA5155429.1"/>
    </source>
</evidence>
<keyword evidence="2" id="KW-1133">Transmembrane helix</keyword>
<gene>
    <name evidence="3" type="ORF">GCM10023340_40680</name>
</gene>
<dbReference type="EMBL" id="BAABKG010000006">
    <property type="protein sequence ID" value="GAA5155429.1"/>
    <property type="molecule type" value="Genomic_DNA"/>
</dbReference>
<organism evidence="3 4">
    <name type="scientific">Nocardioides marinquilinus</name>
    <dbReference type="NCBI Taxonomy" id="1210400"/>
    <lineage>
        <taxon>Bacteria</taxon>
        <taxon>Bacillati</taxon>
        <taxon>Actinomycetota</taxon>
        <taxon>Actinomycetes</taxon>
        <taxon>Propionibacteriales</taxon>
        <taxon>Nocardioidaceae</taxon>
        <taxon>Nocardioides</taxon>
    </lineage>
</organism>
<evidence type="ECO:0000256" key="1">
    <source>
        <dbReference type="SAM" id="MobiDB-lite"/>
    </source>
</evidence>
<keyword evidence="2" id="KW-0472">Membrane</keyword>
<feature type="compositionally biased region" description="Gly residues" evidence="1">
    <location>
        <begin position="208"/>
        <end position="218"/>
    </location>
</feature>
<evidence type="ECO:0008006" key="5">
    <source>
        <dbReference type="Google" id="ProtNLM"/>
    </source>
</evidence>
<feature type="transmembrane region" description="Helical" evidence="2">
    <location>
        <begin position="319"/>
        <end position="340"/>
    </location>
</feature>
<dbReference type="RefSeq" id="WP_345463192.1">
    <property type="nucleotide sequence ID" value="NZ_BAABKG010000006.1"/>
</dbReference>
<feature type="transmembrane region" description="Helical" evidence="2">
    <location>
        <begin position="346"/>
        <end position="365"/>
    </location>
</feature>
<dbReference type="Proteomes" id="UP001500221">
    <property type="component" value="Unassembled WGS sequence"/>
</dbReference>
<name>A0ABP9Q2J7_9ACTN</name>
<feature type="region of interest" description="Disordered" evidence="1">
    <location>
        <begin position="147"/>
        <end position="220"/>
    </location>
</feature>
<comment type="caution">
    <text evidence="3">The sequence shown here is derived from an EMBL/GenBank/DDBJ whole genome shotgun (WGS) entry which is preliminary data.</text>
</comment>
<feature type="compositionally biased region" description="Pro residues" evidence="1">
    <location>
        <begin position="175"/>
        <end position="185"/>
    </location>
</feature>